<proteinExistence type="predicted"/>
<evidence type="ECO:0000313" key="3">
    <source>
        <dbReference type="Proteomes" id="UP000887572"/>
    </source>
</evidence>
<dbReference type="Proteomes" id="UP000887572">
    <property type="component" value="Unplaced"/>
</dbReference>
<feature type="transmembrane region" description="Helical" evidence="2">
    <location>
        <begin position="27"/>
        <end position="46"/>
    </location>
</feature>
<keyword evidence="2" id="KW-0472">Membrane</keyword>
<feature type="transmembrane region" description="Helical" evidence="2">
    <location>
        <begin position="123"/>
        <end position="149"/>
    </location>
</feature>
<sequence>MFDNFLPDMEFVDLLNTGLTNAVFKQFTFVCLFISGILTMRLLLLARFRPAVLHVPELSRALVVYLCFHCAGAILSLPYNAYVLIKFYYGTDDWVNFVKTELVTRLSSFLIRPKNVQYTPRSVYTIFLSGQWLITYTAISPLVILFLTMERCFIIKLATNPAKRERIERWMCRASIATLLAAFLASTCIYMAELPLDIDNLKFINCESASCLMVKWRNLPQMFFKGSVSFLNIFWCLYLLYSLRTLSAMKKLKNHLVIVTLCFAFCFDFVPAIVSIGFCIFGLGLISNVASTCTALDVCCCAIFYSLVFVPPRCLKRANASVSSTNEAKPSPLSLQPPRQQQRMRSFSLKPM</sequence>
<dbReference type="WBParaSite" id="Gr19_v10_g14620.t1">
    <property type="protein sequence ID" value="Gr19_v10_g14620.t1"/>
    <property type="gene ID" value="Gr19_v10_g14620"/>
</dbReference>
<protein>
    <submittedName>
        <fullName evidence="4">Uncharacterized protein</fullName>
    </submittedName>
</protein>
<dbReference type="AlphaFoldDB" id="A0A914H6G7"/>
<evidence type="ECO:0000313" key="4">
    <source>
        <dbReference type="WBParaSite" id="Gr19_v10_g14620.t1"/>
    </source>
</evidence>
<accession>A0A914H6G7</accession>
<feature type="transmembrane region" description="Helical" evidence="2">
    <location>
        <begin position="222"/>
        <end position="243"/>
    </location>
</feature>
<feature type="compositionally biased region" description="Low complexity" evidence="1">
    <location>
        <begin position="330"/>
        <end position="343"/>
    </location>
</feature>
<feature type="transmembrane region" description="Helical" evidence="2">
    <location>
        <begin position="58"/>
        <end position="79"/>
    </location>
</feature>
<name>A0A914H6G7_GLORO</name>
<keyword evidence="2" id="KW-1133">Transmembrane helix</keyword>
<feature type="transmembrane region" description="Helical" evidence="2">
    <location>
        <begin position="170"/>
        <end position="192"/>
    </location>
</feature>
<keyword evidence="2" id="KW-0812">Transmembrane</keyword>
<feature type="transmembrane region" description="Helical" evidence="2">
    <location>
        <begin position="255"/>
        <end position="283"/>
    </location>
</feature>
<evidence type="ECO:0000256" key="2">
    <source>
        <dbReference type="SAM" id="Phobius"/>
    </source>
</evidence>
<evidence type="ECO:0000256" key="1">
    <source>
        <dbReference type="SAM" id="MobiDB-lite"/>
    </source>
</evidence>
<organism evidence="3 4">
    <name type="scientific">Globodera rostochiensis</name>
    <name type="common">Golden nematode worm</name>
    <name type="synonym">Heterodera rostochiensis</name>
    <dbReference type="NCBI Taxonomy" id="31243"/>
    <lineage>
        <taxon>Eukaryota</taxon>
        <taxon>Metazoa</taxon>
        <taxon>Ecdysozoa</taxon>
        <taxon>Nematoda</taxon>
        <taxon>Chromadorea</taxon>
        <taxon>Rhabditida</taxon>
        <taxon>Tylenchina</taxon>
        <taxon>Tylenchomorpha</taxon>
        <taxon>Tylenchoidea</taxon>
        <taxon>Heteroderidae</taxon>
        <taxon>Heteroderinae</taxon>
        <taxon>Globodera</taxon>
    </lineage>
</organism>
<reference evidence="4" key="1">
    <citation type="submission" date="2022-11" db="UniProtKB">
        <authorList>
            <consortium name="WormBaseParasite"/>
        </authorList>
    </citation>
    <scope>IDENTIFICATION</scope>
</reference>
<feature type="region of interest" description="Disordered" evidence="1">
    <location>
        <begin position="324"/>
        <end position="352"/>
    </location>
</feature>
<feature type="transmembrane region" description="Helical" evidence="2">
    <location>
        <begin position="289"/>
        <end position="310"/>
    </location>
</feature>
<keyword evidence="3" id="KW-1185">Reference proteome</keyword>